<dbReference type="OrthoDB" id="2910853at2759"/>
<dbReference type="AlphaFoldDB" id="A0A8H5HJP2"/>
<name>A0A8H5HJP2_9AGAR</name>
<protein>
    <recommendedName>
        <fullName evidence="3">F-box domain-containing protein</fullName>
    </recommendedName>
</protein>
<proteinExistence type="predicted"/>
<dbReference type="InterPro" id="IPR032675">
    <property type="entry name" value="LRR_dom_sf"/>
</dbReference>
<accession>A0A8H5HJP2</accession>
<reference evidence="1 2" key="1">
    <citation type="journal article" date="2020" name="ISME J.">
        <title>Uncovering the hidden diversity of litter-decomposition mechanisms in mushroom-forming fungi.</title>
        <authorList>
            <person name="Floudas D."/>
            <person name="Bentzer J."/>
            <person name="Ahren D."/>
            <person name="Johansson T."/>
            <person name="Persson P."/>
            <person name="Tunlid A."/>
        </authorList>
    </citation>
    <scope>NUCLEOTIDE SEQUENCE [LARGE SCALE GENOMIC DNA]</scope>
    <source>
        <strain evidence="1 2">CBS 406.79</strain>
    </source>
</reference>
<dbReference type="Proteomes" id="UP000518752">
    <property type="component" value="Unassembled WGS sequence"/>
</dbReference>
<evidence type="ECO:0000313" key="2">
    <source>
        <dbReference type="Proteomes" id="UP000518752"/>
    </source>
</evidence>
<dbReference type="EMBL" id="JAACJN010000042">
    <property type="protein sequence ID" value="KAF5384588.1"/>
    <property type="molecule type" value="Genomic_DNA"/>
</dbReference>
<organism evidence="1 2">
    <name type="scientific">Collybiopsis confluens</name>
    <dbReference type="NCBI Taxonomy" id="2823264"/>
    <lineage>
        <taxon>Eukaryota</taxon>
        <taxon>Fungi</taxon>
        <taxon>Dikarya</taxon>
        <taxon>Basidiomycota</taxon>
        <taxon>Agaricomycotina</taxon>
        <taxon>Agaricomycetes</taxon>
        <taxon>Agaricomycetidae</taxon>
        <taxon>Agaricales</taxon>
        <taxon>Marasmiineae</taxon>
        <taxon>Omphalotaceae</taxon>
        <taxon>Collybiopsis</taxon>
    </lineage>
</organism>
<evidence type="ECO:0008006" key="3">
    <source>
        <dbReference type="Google" id="ProtNLM"/>
    </source>
</evidence>
<keyword evidence="2" id="KW-1185">Reference proteome</keyword>
<sequence length="544" mass="61151">MSTIRQLPSETLAEIFQWCLPLDVGFGVRSLGHAPLLLTIVCWDWRRIAIETPRLWNSLHICFPPNISTDIRSRRTAGMELWLQRSGSLPISISIHGGSVSPFRYPRSPPTLQEQQFEGGNDMVPLMKSFLSFRDRLQNIHLALNKTDLIAFHGLLASPDSSFPSLRSFKLEDYKVGTGILRGVQMGLNEDVEQRMRALLSQMPALQSLEIRKLKSRSDIQFRILHSRWDTLTNLSISTSLTPTDLFGIITKTRALQTLKVGIIVSALEHPFDVSALTPATLLNLVSLQLNIQVNVPRNTNASSLSREEADGERNRQLACSMAITSRIVCPGLKRLHTSWPNIITPVAQIPILNFPMHALETLGLDILMTPEALVDCLSLVPNLTSLHFVDVGNVFRNQGTSTLQDAHLRALTPSADNPFPLCPHLRHLFLIDHSSASVFSRSWSTHLLAEFITTRAKANMLSSCDLFFLNPFSLSDEELHTLRAAKQEARLKLRLHDQGQVTRQKLEDGPMDGLAYRNPAGRSRRRLWDLLDDHVEFDTRAII</sequence>
<evidence type="ECO:0000313" key="1">
    <source>
        <dbReference type="EMBL" id="KAF5384588.1"/>
    </source>
</evidence>
<gene>
    <name evidence="1" type="ORF">D9757_007476</name>
</gene>
<comment type="caution">
    <text evidence="1">The sequence shown here is derived from an EMBL/GenBank/DDBJ whole genome shotgun (WGS) entry which is preliminary data.</text>
</comment>
<dbReference type="Gene3D" id="3.80.10.10">
    <property type="entry name" value="Ribonuclease Inhibitor"/>
    <property type="match status" value="1"/>
</dbReference>